<reference evidence="1" key="1">
    <citation type="submission" date="2019-08" db="EMBL/GenBank/DDBJ databases">
        <authorList>
            <person name="Kucharzyk K."/>
            <person name="Murdoch R.W."/>
            <person name="Higgins S."/>
            <person name="Loffler F."/>
        </authorList>
    </citation>
    <scope>NUCLEOTIDE SEQUENCE</scope>
</reference>
<gene>
    <name evidence="1" type="ORF">SDC9_112948</name>
</gene>
<protein>
    <submittedName>
        <fullName evidence="1">Uncharacterized protein</fullName>
    </submittedName>
</protein>
<dbReference type="AlphaFoldDB" id="A0A645BW86"/>
<comment type="caution">
    <text evidence="1">The sequence shown here is derived from an EMBL/GenBank/DDBJ whole genome shotgun (WGS) entry which is preliminary data.</text>
</comment>
<proteinExistence type="predicted"/>
<dbReference type="EMBL" id="VSSQ01020856">
    <property type="protein sequence ID" value="MPM66044.1"/>
    <property type="molecule type" value="Genomic_DNA"/>
</dbReference>
<organism evidence="1">
    <name type="scientific">bioreactor metagenome</name>
    <dbReference type="NCBI Taxonomy" id="1076179"/>
    <lineage>
        <taxon>unclassified sequences</taxon>
        <taxon>metagenomes</taxon>
        <taxon>ecological metagenomes</taxon>
    </lineage>
</organism>
<accession>A0A645BW86</accession>
<name>A0A645BW86_9ZZZZ</name>
<sequence>MRVVVFIFLPEYCNLAIVRRNCPGKDFDQCRFSGAVFADDAMRLSRVQRKVHIAQHRYAGIAFRDIRQVENQFFTAHIFLLIQKKKLPRIRFSRVADQLIIHKISLIQKGLKCAA</sequence>
<evidence type="ECO:0000313" key="1">
    <source>
        <dbReference type="EMBL" id="MPM66044.1"/>
    </source>
</evidence>